<comment type="function">
    <text evidence="8">Also involved in hydrogenase metallocenter assembly, probably by participating in the nickel insertion step. This function in hydrogenase biosynthesis requires chaperone activity and the presence of the metal-binding domain, but not PPIase activity.</text>
</comment>
<evidence type="ECO:0000256" key="3">
    <source>
        <dbReference type="ARBA" id="ARBA00006577"/>
    </source>
</evidence>
<evidence type="ECO:0000256" key="1">
    <source>
        <dbReference type="ARBA" id="ARBA00000971"/>
    </source>
</evidence>
<comment type="catalytic activity">
    <reaction evidence="1 9">
        <text>[protein]-peptidylproline (omega=180) = [protein]-peptidylproline (omega=0)</text>
        <dbReference type="Rhea" id="RHEA:16237"/>
        <dbReference type="Rhea" id="RHEA-COMP:10747"/>
        <dbReference type="Rhea" id="RHEA-COMP:10748"/>
        <dbReference type="ChEBI" id="CHEBI:83833"/>
        <dbReference type="ChEBI" id="CHEBI:83834"/>
        <dbReference type="EC" id="5.2.1.8"/>
    </reaction>
</comment>
<dbReference type="SUPFAM" id="SSF54534">
    <property type="entry name" value="FKBP-like"/>
    <property type="match status" value="2"/>
</dbReference>
<dbReference type="Pfam" id="PF19886">
    <property type="entry name" value="DUF6359"/>
    <property type="match status" value="1"/>
</dbReference>
<dbReference type="EC" id="5.2.1.8" evidence="9"/>
<gene>
    <name evidence="12" type="ORF">H8S08_03220</name>
</gene>
<dbReference type="Proteomes" id="UP000636891">
    <property type="component" value="Unassembled WGS sequence"/>
</dbReference>
<feature type="domain" description="PPIase FKBP-type" evidence="11">
    <location>
        <begin position="235"/>
        <end position="342"/>
    </location>
</feature>
<dbReference type="GO" id="GO:0016853">
    <property type="term" value="F:isomerase activity"/>
    <property type="evidence" value="ECO:0007669"/>
    <property type="project" value="UniProtKB-KW"/>
</dbReference>
<keyword evidence="5 9" id="KW-0697">Rotamase</keyword>
<evidence type="ECO:0000256" key="7">
    <source>
        <dbReference type="ARBA" id="ARBA00023235"/>
    </source>
</evidence>
<name>A0ABR7CK48_9BACT</name>
<feature type="chain" id="PRO_5045124737" description="peptidylprolyl isomerase" evidence="10">
    <location>
        <begin position="23"/>
        <end position="462"/>
    </location>
</feature>
<dbReference type="Pfam" id="PF00254">
    <property type="entry name" value="FKBP_C"/>
    <property type="match status" value="2"/>
</dbReference>
<comment type="caution">
    <text evidence="12">The sequence shown here is derived from an EMBL/GenBank/DDBJ whole genome shotgun (WGS) entry which is preliminary data.</text>
</comment>
<evidence type="ECO:0000313" key="12">
    <source>
        <dbReference type="EMBL" id="MBC5616029.1"/>
    </source>
</evidence>
<keyword evidence="6" id="KW-0143">Chaperone</keyword>
<evidence type="ECO:0000256" key="8">
    <source>
        <dbReference type="ARBA" id="ARBA00037071"/>
    </source>
</evidence>
<organism evidence="12 13">
    <name type="scientific">Alistipes hominis</name>
    <dbReference type="NCBI Taxonomy" id="2763015"/>
    <lineage>
        <taxon>Bacteria</taxon>
        <taxon>Pseudomonadati</taxon>
        <taxon>Bacteroidota</taxon>
        <taxon>Bacteroidia</taxon>
        <taxon>Bacteroidales</taxon>
        <taxon>Rikenellaceae</taxon>
        <taxon>Alistipes</taxon>
    </lineage>
</organism>
<feature type="domain" description="PPIase FKBP-type" evidence="11">
    <location>
        <begin position="74"/>
        <end position="187"/>
    </location>
</feature>
<dbReference type="InterPro" id="IPR045939">
    <property type="entry name" value="YhcR_N"/>
</dbReference>
<evidence type="ECO:0000256" key="2">
    <source>
        <dbReference type="ARBA" id="ARBA00004496"/>
    </source>
</evidence>
<keyword evidence="4" id="KW-0963">Cytoplasm</keyword>
<dbReference type="PANTHER" id="PTHR47861">
    <property type="entry name" value="FKBP-TYPE PEPTIDYL-PROLYL CIS-TRANS ISOMERASE SLYD"/>
    <property type="match status" value="1"/>
</dbReference>
<sequence length="462" mass="50943">MIKVIRAILSVFIVAVSVASCAKQPSDDLGGRQQLAFEEWMKYYGDGAVKQSTGIYTKKLDSLPGNVIRHPQEGNWIRVNYTGRILNTGNIFVTRDSATAQLQGTFQYYTHYVPEYFQFKSDNGSVPSGMLYALGEMNAGDVVRAYIPYGLAYGTSGTSFGSGYEGQVASVPGSTPIIMDMELLEIVADPVIAENELVQDFAYNEWGKTIEDTVRANIYRRTLSLGKDTATVKADTTVSVYYVGRFMDGFVFDTNIEDTARKYNIYSSSNRYDSITVNTGGTDTTYVKGFYHAIVGMKFGETAQTVFTSAYGYGSTLQSPENETWINPYTPLMFTIMVIPPNGDGTAYHPYSIKGVKALTKDEDDVWITGYVVGAVDGASVETGAVYSDTVKVKTNILLSDIRTPDDASRVVAVELPEGTIRDKLNLVDNEAIYRKKIVVRGNIRQYLGQTGLVDVTQYVKK</sequence>
<dbReference type="PROSITE" id="PS50059">
    <property type="entry name" value="FKBP_PPIASE"/>
    <property type="match status" value="2"/>
</dbReference>
<keyword evidence="13" id="KW-1185">Reference proteome</keyword>
<evidence type="ECO:0000259" key="11">
    <source>
        <dbReference type="PROSITE" id="PS50059"/>
    </source>
</evidence>
<keyword evidence="10" id="KW-0732">Signal</keyword>
<protein>
    <recommendedName>
        <fullName evidence="9">peptidylprolyl isomerase</fullName>
        <ecNumber evidence="9">5.2.1.8</ecNumber>
    </recommendedName>
</protein>
<evidence type="ECO:0000256" key="4">
    <source>
        <dbReference type="ARBA" id="ARBA00022490"/>
    </source>
</evidence>
<keyword evidence="7 9" id="KW-0413">Isomerase</keyword>
<dbReference type="Gene3D" id="3.10.50.40">
    <property type="match status" value="2"/>
</dbReference>
<dbReference type="PROSITE" id="PS51257">
    <property type="entry name" value="PROKAR_LIPOPROTEIN"/>
    <property type="match status" value="1"/>
</dbReference>
<evidence type="ECO:0000313" key="13">
    <source>
        <dbReference type="Proteomes" id="UP000636891"/>
    </source>
</evidence>
<feature type="signal peptide" evidence="10">
    <location>
        <begin position="1"/>
        <end position="22"/>
    </location>
</feature>
<evidence type="ECO:0000256" key="5">
    <source>
        <dbReference type="ARBA" id="ARBA00023110"/>
    </source>
</evidence>
<proteinExistence type="inferred from homology"/>
<dbReference type="RefSeq" id="WP_101571451.1">
    <property type="nucleotide sequence ID" value="NZ_JACOOK010000001.1"/>
</dbReference>
<comment type="similarity">
    <text evidence="3">Belongs to the FKBP-type PPIase family.</text>
</comment>
<dbReference type="InterPro" id="IPR001179">
    <property type="entry name" value="PPIase_FKBP_dom"/>
</dbReference>
<reference evidence="12 13" key="1">
    <citation type="submission" date="2020-08" db="EMBL/GenBank/DDBJ databases">
        <title>Genome public.</title>
        <authorList>
            <person name="Liu C."/>
            <person name="Sun Q."/>
        </authorList>
    </citation>
    <scope>NUCLEOTIDE SEQUENCE [LARGE SCALE GENOMIC DNA]</scope>
    <source>
        <strain evidence="12 13">New-7</strain>
    </source>
</reference>
<dbReference type="EMBL" id="JACOOK010000001">
    <property type="protein sequence ID" value="MBC5616029.1"/>
    <property type="molecule type" value="Genomic_DNA"/>
</dbReference>
<evidence type="ECO:0000256" key="10">
    <source>
        <dbReference type="SAM" id="SignalP"/>
    </source>
</evidence>
<comment type="subcellular location">
    <subcellularLocation>
        <location evidence="2">Cytoplasm</location>
    </subcellularLocation>
</comment>
<evidence type="ECO:0000256" key="9">
    <source>
        <dbReference type="PROSITE-ProRule" id="PRU00277"/>
    </source>
</evidence>
<dbReference type="InterPro" id="IPR046357">
    <property type="entry name" value="PPIase_dom_sf"/>
</dbReference>
<dbReference type="PANTHER" id="PTHR47861:SF3">
    <property type="entry name" value="FKBP-TYPE PEPTIDYL-PROLYL CIS-TRANS ISOMERASE SLYD"/>
    <property type="match status" value="1"/>
</dbReference>
<evidence type="ECO:0000256" key="6">
    <source>
        <dbReference type="ARBA" id="ARBA00023186"/>
    </source>
</evidence>
<accession>A0ABR7CK48</accession>